<dbReference type="AlphaFoldDB" id="A0AAE0BFY7"/>
<evidence type="ECO:0000256" key="3">
    <source>
        <dbReference type="SAM" id="MobiDB-lite"/>
    </source>
</evidence>
<dbReference type="InterPro" id="IPR004088">
    <property type="entry name" value="KH_dom_type_1"/>
</dbReference>
<evidence type="ECO:0000313" key="6">
    <source>
        <dbReference type="Proteomes" id="UP001190700"/>
    </source>
</evidence>
<keyword evidence="2" id="KW-0694">RNA-binding</keyword>
<dbReference type="Gene3D" id="3.30.1370.10">
    <property type="entry name" value="K Homology domain, type 1"/>
    <property type="match status" value="1"/>
</dbReference>
<evidence type="ECO:0000259" key="4">
    <source>
        <dbReference type="SMART" id="SM00322"/>
    </source>
</evidence>
<protein>
    <recommendedName>
        <fullName evidence="4">K Homology domain-containing protein</fullName>
    </recommendedName>
</protein>
<dbReference type="SMART" id="SM00322">
    <property type="entry name" value="KH"/>
    <property type="match status" value="2"/>
</dbReference>
<dbReference type="Pfam" id="PF00013">
    <property type="entry name" value="KH_1"/>
    <property type="match status" value="2"/>
</dbReference>
<evidence type="ECO:0000256" key="1">
    <source>
        <dbReference type="ARBA" id="ARBA00022737"/>
    </source>
</evidence>
<dbReference type="InterPro" id="IPR036612">
    <property type="entry name" value="KH_dom_type_1_sf"/>
</dbReference>
<keyword evidence="6" id="KW-1185">Reference proteome</keyword>
<accession>A0AAE0BFY7</accession>
<gene>
    <name evidence="5" type="ORF">CYMTET_54828</name>
</gene>
<dbReference type="GO" id="GO:0003723">
    <property type="term" value="F:RNA binding"/>
    <property type="evidence" value="ECO:0007669"/>
    <property type="project" value="UniProtKB-UniRule"/>
</dbReference>
<evidence type="ECO:0000256" key="2">
    <source>
        <dbReference type="PROSITE-ProRule" id="PRU00117"/>
    </source>
</evidence>
<evidence type="ECO:0000313" key="5">
    <source>
        <dbReference type="EMBL" id="KAK3234949.1"/>
    </source>
</evidence>
<dbReference type="SUPFAM" id="SSF54791">
    <property type="entry name" value="Eukaryotic type KH-domain (KH-domain type I)"/>
    <property type="match status" value="2"/>
</dbReference>
<keyword evidence="1" id="KW-0677">Repeat</keyword>
<dbReference type="EMBL" id="LGRX02035411">
    <property type="protein sequence ID" value="KAK3234949.1"/>
    <property type="molecule type" value="Genomic_DNA"/>
</dbReference>
<dbReference type="PANTHER" id="PTHR10288">
    <property type="entry name" value="KH DOMAIN CONTAINING RNA BINDING PROTEIN"/>
    <property type="match status" value="1"/>
</dbReference>
<proteinExistence type="predicted"/>
<feature type="region of interest" description="Disordered" evidence="3">
    <location>
        <begin position="65"/>
        <end position="124"/>
    </location>
</feature>
<feature type="region of interest" description="Disordered" evidence="3">
    <location>
        <begin position="285"/>
        <end position="309"/>
    </location>
</feature>
<organism evidence="5 6">
    <name type="scientific">Cymbomonas tetramitiformis</name>
    <dbReference type="NCBI Taxonomy" id="36881"/>
    <lineage>
        <taxon>Eukaryota</taxon>
        <taxon>Viridiplantae</taxon>
        <taxon>Chlorophyta</taxon>
        <taxon>Pyramimonadophyceae</taxon>
        <taxon>Pyramimonadales</taxon>
        <taxon>Pyramimonadaceae</taxon>
        <taxon>Cymbomonas</taxon>
    </lineage>
</organism>
<name>A0AAE0BFY7_9CHLO</name>
<feature type="compositionally biased region" description="Basic and acidic residues" evidence="3">
    <location>
        <begin position="74"/>
        <end position="124"/>
    </location>
</feature>
<dbReference type="InterPro" id="IPR004087">
    <property type="entry name" value="KH_dom"/>
</dbReference>
<feature type="compositionally biased region" description="Low complexity" evidence="3">
    <location>
        <begin position="382"/>
        <end position="403"/>
    </location>
</feature>
<feature type="domain" description="K Homology" evidence="4">
    <location>
        <begin position="141"/>
        <end position="213"/>
    </location>
</feature>
<feature type="domain" description="K Homology" evidence="4">
    <location>
        <begin position="214"/>
        <end position="282"/>
    </location>
</feature>
<dbReference type="Proteomes" id="UP001190700">
    <property type="component" value="Unassembled WGS sequence"/>
</dbReference>
<reference evidence="5 6" key="1">
    <citation type="journal article" date="2015" name="Genome Biol. Evol.">
        <title>Comparative Genomics of a Bacterivorous Green Alga Reveals Evolutionary Causalities and Consequences of Phago-Mixotrophic Mode of Nutrition.</title>
        <authorList>
            <person name="Burns J.A."/>
            <person name="Paasch A."/>
            <person name="Narechania A."/>
            <person name="Kim E."/>
        </authorList>
    </citation>
    <scope>NUCLEOTIDE SEQUENCE [LARGE SCALE GENOMIC DNA]</scope>
    <source>
        <strain evidence="5 6">PLY_AMNH</strain>
    </source>
</reference>
<dbReference type="PROSITE" id="PS50084">
    <property type="entry name" value="KH_TYPE_1"/>
    <property type="match status" value="2"/>
</dbReference>
<feature type="region of interest" description="Disordered" evidence="3">
    <location>
        <begin position="365"/>
        <end position="403"/>
    </location>
</feature>
<comment type="caution">
    <text evidence="5">The sequence shown here is derived from an EMBL/GenBank/DDBJ whole genome shotgun (WGS) entry which is preliminary data.</text>
</comment>
<dbReference type="Gene3D" id="3.30.310.210">
    <property type="match status" value="1"/>
</dbReference>
<sequence>MEGQEQLLVDAFEKKNSSALAEYAVKTFGDEKTSIQFFSQILSELRKIAQQKANEALALVKEVEEQTTGAAGIEKGEEKKEARNDRNDRLRTERTDRGAGSDRRAFEDSKRKAKDAHPVDHESKKIRSTDLDFMKQDTHALEAELFMLLPDNTIGPIIGKGGASIKGIIRKTGAKVEIERAASWSDGTMRMIYFSGNLKSITQAQHEAAALSEVDFITILLPNSICGVVIGKGGSHIKQLEKDTGATLKIQPEDEDNVRKIQIHGGLRERTHAQHCICKIMAQDQRRGHFDPRDRDPNAYPSHEEPQRMHMMDQRGPYNEVPMMNPTPIPNMDQQAQLQMQMQNEQQMLQALYQQQLQQQQALGMAQQQQQPQPQPQPQQPQFPQQAQMQQQMQQQALQQMQGVPAMPMQGQGMMMPTQGQGMMMPMQPGMMMPMPMAPGKGGTR</sequence>